<dbReference type="AlphaFoldDB" id="A0A8E2DFY6"/>
<evidence type="ECO:0000313" key="3">
    <source>
        <dbReference type="Proteomes" id="UP000250043"/>
    </source>
</evidence>
<name>A0A8E2DFY6_9APHY</name>
<feature type="compositionally biased region" description="Low complexity" evidence="1">
    <location>
        <begin position="193"/>
        <end position="237"/>
    </location>
</feature>
<dbReference type="Proteomes" id="UP000250043">
    <property type="component" value="Unassembled WGS sequence"/>
</dbReference>
<protein>
    <submittedName>
        <fullName evidence="2">Uncharacterized protein</fullName>
    </submittedName>
</protein>
<organism evidence="2 3">
    <name type="scientific">Obba rivulosa</name>
    <dbReference type="NCBI Taxonomy" id="1052685"/>
    <lineage>
        <taxon>Eukaryota</taxon>
        <taxon>Fungi</taxon>
        <taxon>Dikarya</taxon>
        <taxon>Basidiomycota</taxon>
        <taxon>Agaricomycotina</taxon>
        <taxon>Agaricomycetes</taxon>
        <taxon>Polyporales</taxon>
        <taxon>Gelatoporiaceae</taxon>
        <taxon>Obba</taxon>
    </lineage>
</organism>
<feature type="compositionally biased region" description="Basic and acidic residues" evidence="1">
    <location>
        <begin position="388"/>
        <end position="414"/>
    </location>
</feature>
<feature type="region of interest" description="Disordered" evidence="1">
    <location>
        <begin position="388"/>
        <end position="423"/>
    </location>
</feature>
<gene>
    <name evidence="2" type="ORF">OBBRIDRAFT_761286</name>
</gene>
<dbReference type="OrthoDB" id="3360715at2759"/>
<feature type="region of interest" description="Disordered" evidence="1">
    <location>
        <begin position="192"/>
        <end position="237"/>
    </location>
</feature>
<accession>A0A8E2DFY6</accession>
<dbReference type="EMBL" id="KV722526">
    <property type="protein sequence ID" value="OCH86485.1"/>
    <property type="molecule type" value="Genomic_DNA"/>
</dbReference>
<sequence length="463" mass="50183">MTHTPTQVFLSEEYVQECFHSYLKSSLTQAKVEGLLGADILSSAEADLMISGPALCLYFAALRSTTDPPSVPLPKHHKGQARPPVDLSSENCPPSFRSFWTVWSQSVPEIQNLTPEHQHDLARIICGLSPISQPANPRLKGIAADLRAVAIEISMRRTFQDRYASDLQAALDAGTNGVGRFKASFVPPPVYDAPSPTAAPSSPPASSSRRSLKSSPSSRSRISAYPPSPTSSKPSLLTPESPAIELIRETLYAALADVLERTPSLRHMLQTDPTRAYFASVAFAILDIATSSTTLHIASKSAVDVLPDTGDSEPAVRGVLGQTLTLSQCPPDLRPFMEELCAIGRAAHEMEEEDSEASVRAMQRDGDLPVPRLERVRDIISGGVGHAFDKGRENGSVAHGEHRSRGGRDVEETGRRRRRTSTENRAVAFANRINGLALSMTKLRAFRERQEMVFKVLAGVGGS</sequence>
<keyword evidence="3" id="KW-1185">Reference proteome</keyword>
<evidence type="ECO:0000313" key="2">
    <source>
        <dbReference type="EMBL" id="OCH86485.1"/>
    </source>
</evidence>
<proteinExistence type="predicted"/>
<reference evidence="2 3" key="1">
    <citation type="submission" date="2016-07" db="EMBL/GenBank/DDBJ databases">
        <title>Draft genome of the white-rot fungus Obba rivulosa 3A-2.</title>
        <authorList>
            <consortium name="DOE Joint Genome Institute"/>
            <person name="Miettinen O."/>
            <person name="Riley R."/>
            <person name="Acob R."/>
            <person name="Barry K."/>
            <person name="Cullen D."/>
            <person name="De Vries R."/>
            <person name="Hainaut M."/>
            <person name="Hatakka A."/>
            <person name="Henrissat B."/>
            <person name="Hilden K."/>
            <person name="Kuo R."/>
            <person name="Labutti K."/>
            <person name="Lipzen A."/>
            <person name="Makela M.R."/>
            <person name="Sandor L."/>
            <person name="Spatafora J.W."/>
            <person name="Grigoriev I.V."/>
            <person name="Hibbett D.S."/>
        </authorList>
    </citation>
    <scope>NUCLEOTIDE SEQUENCE [LARGE SCALE GENOMIC DNA]</scope>
    <source>
        <strain evidence="2 3">3A-2</strain>
    </source>
</reference>
<evidence type="ECO:0000256" key="1">
    <source>
        <dbReference type="SAM" id="MobiDB-lite"/>
    </source>
</evidence>